<reference evidence="2 3" key="1">
    <citation type="submission" date="2018-05" db="EMBL/GenBank/DDBJ databases">
        <title>Streptomyces venezuelae.</title>
        <authorList>
            <person name="Kim W."/>
            <person name="Lee N."/>
            <person name="Cho B.-K."/>
        </authorList>
    </citation>
    <scope>NUCLEOTIDE SEQUENCE [LARGE SCALE GENOMIC DNA]</scope>
    <source>
        <strain evidence="2 3">ATCC 14585</strain>
    </source>
</reference>
<dbReference type="EMBL" id="CP029191">
    <property type="protein sequence ID" value="QES45511.1"/>
    <property type="molecule type" value="Genomic_DNA"/>
</dbReference>
<evidence type="ECO:0000313" key="3">
    <source>
        <dbReference type="Proteomes" id="UP000324015"/>
    </source>
</evidence>
<evidence type="ECO:0000313" key="2">
    <source>
        <dbReference type="EMBL" id="QES45511.1"/>
    </source>
</evidence>
<evidence type="ECO:0000256" key="1">
    <source>
        <dbReference type="SAM" id="SignalP"/>
    </source>
</evidence>
<sequence>MNNTTRVLAAAALTGAAALSFSGAAQAQAPAQQNPLPVGHVTKEVVEVYNDSVAPAVHQQVHDMLHRGM</sequence>
<protein>
    <recommendedName>
        <fullName evidence="4">Secreted protein</fullName>
    </recommendedName>
</protein>
<feature type="chain" id="PRO_5024889499" description="Secreted protein" evidence="1">
    <location>
        <begin position="28"/>
        <end position="69"/>
    </location>
</feature>
<proteinExistence type="predicted"/>
<dbReference type="Proteomes" id="UP000324015">
    <property type="component" value="Chromosome"/>
</dbReference>
<feature type="signal peptide" evidence="1">
    <location>
        <begin position="1"/>
        <end position="27"/>
    </location>
</feature>
<organism evidence="2 3">
    <name type="scientific">Streptomyces venezuelae</name>
    <dbReference type="NCBI Taxonomy" id="54571"/>
    <lineage>
        <taxon>Bacteria</taxon>
        <taxon>Bacillati</taxon>
        <taxon>Actinomycetota</taxon>
        <taxon>Actinomycetes</taxon>
        <taxon>Kitasatosporales</taxon>
        <taxon>Streptomycetaceae</taxon>
        <taxon>Streptomyces</taxon>
    </lineage>
</organism>
<keyword evidence="1" id="KW-0732">Signal</keyword>
<dbReference type="RefSeq" id="WP_150187814.1">
    <property type="nucleotide sequence ID" value="NZ_CP029191.1"/>
</dbReference>
<evidence type="ECO:0008006" key="4">
    <source>
        <dbReference type="Google" id="ProtNLM"/>
    </source>
</evidence>
<name>A0A5P2CWM4_STRVZ</name>
<dbReference type="AlphaFoldDB" id="A0A5P2CWM4"/>
<gene>
    <name evidence="2" type="ORF">DEJ49_35020</name>
</gene>
<accession>A0A5P2CWM4</accession>